<reference evidence="1 2" key="1">
    <citation type="submission" date="2019-11" db="EMBL/GenBank/DDBJ databases">
        <title>P. haliotis isolates from Z. marina roots.</title>
        <authorList>
            <person name="Cohen M."/>
            <person name="Jospin G."/>
            <person name="Eisen J.A."/>
            <person name="Coil D.A."/>
        </authorList>
    </citation>
    <scope>NUCLEOTIDE SEQUENCE [LARGE SCALE GENOMIC DNA]</scope>
    <source>
        <strain evidence="1 2">UCD-MCMsp1aY</strain>
    </source>
</reference>
<evidence type="ECO:0000313" key="1">
    <source>
        <dbReference type="EMBL" id="MUH71232.1"/>
    </source>
</evidence>
<sequence length="360" mass="40176">MLFLLKRRLKQGAALAAFVFIFINSNMLLAFNQDVKLDKDLSTLSPTLLAQISFAPEAIRTQPNSSAKVLLKYELFGYGNDIPKAVQAAIIDNEKVIWQGSGLYTDIVFSNNGNAILVAKVSPTQRTFYTYKRGDNKVSEKQVLFPEPIDMTFHYHGHTQFLISNDAQYLLSFRVKVDDGLRDIKLCTLGDSPSMYLDETLCWSYGDALSKSLHGYAVSNLWLGDNNELYTVSYKNQYQKAILDGKTTYQTNSFGVLSKIKNGSVIWQSKLSPEVNWESVGVEGFSDLIILKASDSISIFSQLNGEQLWSAGVNDFKRPIAPLYKAFIEDGVLIMPSKNGVDRSIKLALGTVRSSLQKSQ</sequence>
<protein>
    <submittedName>
        <fullName evidence="1">Uncharacterized protein</fullName>
    </submittedName>
</protein>
<dbReference type="RefSeq" id="WP_155693774.1">
    <property type="nucleotide sequence ID" value="NZ_WOCD01000001.1"/>
</dbReference>
<keyword evidence="2" id="KW-1185">Reference proteome</keyword>
<gene>
    <name evidence="1" type="ORF">GNP35_01220</name>
</gene>
<dbReference type="EMBL" id="WOCD01000001">
    <property type="protein sequence ID" value="MUH71232.1"/>
    <property type="molecule type" value="Genomic_DNA"/>
</dbReference>
<name>A0A6N8F8P9_9GAMM</name>
<comment type="caution">
    <text evidence="1">The sequence shown here is derived from an EMBL/GenBank/DDBJ whole genome shotgun (WGS) entry which is preliminary data.</text>
</comment>
<organism evidence="1 2">
    <name type="scientific">Psychrosphaera haliotis</name>
    <dbReference type="NCBI Taxonomy" id="555083"/>
    <lineage>
        <taxon>Bacteria</taxon>
        <taxon>Pseudomonadati</taxon>
        <taxon>Pseudomonadota</taxon>
        <taxon>Gammaproteobacteria</taxon>
        <taxon>Alteromonadales</taxon>
        <taxon>Pseudoalteromonadaceae</taxon>
        <taxon>Psychrosphaera</taxon>
    </lineage>
</organism>
<proteinExistence type="predicted"/>
<dbReference type="Proteomes" id="UP000439994">
    <property type="component" value="Unassembled WGS sequence"/>
</dbReference>
<accession>A0A6N8F8P9</accession>
<evidence type="ECO:0000313" key="2">
    <source>
        <dbReference type="Proteomes" id="UP000439994"/>
    </source>
</evidence>
<dbReference type="AlphaFoldDB" id="A0A6N8F8P9"/>